<dbReference type="EMBL" id="JAZDWU010000005">
    <property type="protein sequence ID" value="KAL0002167.1"/>
    <property type="molecule type" value="Genomic_DNA"/>
</dbReference>
<dbReference type="AlphaFoldDB" id="A0AAW2CV45"/>
<keyword evidence="4" id="KW-1185">Reference proteome</keyword>
<evidence type="ECO:0000313" key="3">
    <source>
        <dbReference type="EMBL" id="KAL0002167.1"/>
    </source>
</evidence>
<sequence>MGFSSEVSGSMACYVCHYKKLNCIEGCPFARFFDEGNISTYDKISRFQPHHVLKEWLRPCSMEEGQRVIGQCLVEVEARIRNLDLCNPCRFLEAYDCKGEQCDLRQYFDTKSGLAKLEAIVNLKTKKFFVSNFRKAGGKKGNKG</sequence>
<comment type="caution">
    <text evidence="3">The sequence shown here is derived from an EMBL/GenBank/DDBJ whole genome shotgun (WGS) entry which is preliminary data.</text>
</comment>
<comment type="similarity">
    <text evidence="1">Belongs to the LOB domain-containing protein family.</text>
</comment>
<dbReference type="Proteomes" id="UP001459277">
    <property type="component" value="Unassembled WGS sequence"/>
</dbReference>
<feature type="domain" description="LOB" evidence="2">
    <location>
        <begin position="12"/>
        <end position="82"/>
    </location>
</feature>
<evidence type="ECO:0000256" key="1">
    <source>
        <dbReference type="ARBA" id="ARBA00005474"/>
    </source>
</evidence>
<reference evidence="3 4" key="1">
    <citation type="submission" date="2024-01" db="EMBL/GenBank/DDBJ databases">
        <title>A telomere-to-telomere, gap-free genome of sweet tea (Lithocarpus litseifolius).</title>
        <authorList>
            <person name="Zhou J."/>
        </authorList>
    </citation>
    <scope>NUCLEOTIDE SEQUENCE [LARGE SCALE GENOMIC DNA]</scope>
    <source>
        <strain evidence="3">Zhou-2022a</strain>
        <tissue evidence="3">Leaf</tissue>
    </source>
</reference>
<evidence type="ECO:0000313" key="4">
    <source>
        <dbReference type="Proteomes" id="UP001459277"/>
    </source>
</evidence>
<dbReference type="InterPro" id="IPR004883">
    <property type="entry name" value="LOB"/>
</dbReference>
<organism evidence="3 4">
    <name type="scientific">Lithocarpus litseifolius</name>
    <dbReference type="NCBI Taxonomy" id="425828"/>
    <lineage>
        <taxon>Eukaryota</taxon>
        <taxon>Viridiplantae</taxon>
        <taxon>Streptophyta</taxon>
        <taxon>Embryophyta</taxon>
        <taxon>Tracheophyta</taxon>
        <taxon>Spermatophyta</taxon>
        <taxon>Magnoliopsida</taxon>
        <taxon>eudicotyledons</taxon>
        <taxon>Gunneridae</taxon>
        <taxon>Pentapetalae</taxon>
        <taxon>rosids</taxon>
        <taxon>fabids</taxon>
        <taxon>Fagales</taxon>
        <taxon>Fagaceae</taxon>
        <taxon>Lithocarpus</taxon>
    </lineage>
</organism>
<gene>
    <name evidence="3" type="ORF">SO802_015948</name>
</gene>
<proteinExistence type="inferred from homology"/>
<name>A0AAW2CV45_9ROSI</name>
<protein>
    <recommendedName>
        <fullName evidence="2">LOB domain-containing protein</fullName>
    </recommendedName>
</protein>
<dbReference type="Pfam" id="PF03195">
    <property type="entry name" value="LOB"/>
    <property type="match status" value="1"/>
</dbReference>
<accession>A0AAW2CV45</accession>
<evidence type="ECO:0000259" key="2">
    <source>
        <dbReference type="Pfam" id="PF03195"/>
    </source>
</evidence>